<dbReference type="OrthoDB" id="9802795at2"/>
<keyword evidence="10" id="KW-1185">Reference proteome</keyword>
<feature type="domain" description="OB-fold nucleic acid binding" evidence="8">
    <location>
        <begin position="11"/>
        <end position="104"/>
    </location>
</feature>
<evidence type="ECO:0000256" key="6">
    <source>
        <dbReference type="RuleBase" id="RU004355"/>
    </source>
</evidence>
<comment type="similarity">
    <text evidence="5 6">Belongs to the XseA family.</text>
</comment>
<keyword evidence="1 5" id="KW-0963">Cytoplasm</keyword>
<dbReference type="PANTHER" id="PTHR30008:SF0">
    <property type="entry name" value="EXODEOXYRIBONUCLEASE 7 LARGE SUBUNIT"/>
    <property type="match status" value="1"/>
</dbReference>
<sequence length="464" mass="52187">MSNSSTPAEMMTVAQLNRAVSRLLNEHMSQIWVKGEISNFVQAASGHCYFTLKDDDAQVKAVMFRAKAAGLNFRLQNGLAVEVLATVTMYEPRGDYQIQVEQVRQSGQGNLHETFLRIKDKLSKEGLFDSKRKKRLPSFVQTIGIVTSLGAAALHDVLTALKRRAPYIKVIVYPSLVQGKEAPQALMKALEQAELRHEVDAVLLVRGGGSIEDLWAFNDETLARFMASLSLPIISGVGHETDFTIADFVADVRAPTPTAAAEIVSSSKEEWINTIQQSMQRLSQGIVHHMQMATMRLDRASNQLISPTQRLQQYGQKRDYLVKSLNQAMQKTWQDKKYLLNHEIRALQQLLPNTRIQMQEVTNLTHRLRTSAPKQLQPLHQNLVQFNNKLQKLGSQLLVSKQSQLSAKVETLQAYNPKAILKRGYSITYNMQSDIIKQSQQVVTGEKLRIELGNGKLNVMVLDE</sequence>
<comment type="subcellular location">
    <subcellularLocation>
        <location evidence="5 6">Cytoplasm</location>
    </subcellularLocation>
</comment>
<dbReference type="EMBL" id="AYSV01000033">
    <property type="protein sequence ID" value="ETD72690.1"/>
    <property type="molecule type" value="Genomic_DNA"/>
</dbReference>
<dbReference type="InterPro" id="IPR020579">
    <property type="entry name" value="Exonuc_VII_lsu_C"/>
</dbReference>
<keyword evidence="2 5" id="KW-0540">Nuclease</keyword>
<evidence type="ECO:0000256" key="1">
    <source>
        <dbReference type="ARBA" id="ARBA00022490"/>
    </source>
</evidence>
<feature type="domain" description="Exonuclease VII large subunit C-terminal" evidence="7">
    <location>
        <begin position="127"/>
        <end position="459"/>
    </location>
</feature>
<evidence type="ECO:0000256" key="3">
    <source>
        <dbReference type="ARBA" id="ARBA00022801"/>
    </source>
</evidence>
<dbReference type="Pfam" id="PF02601">
    <property type="entry name" value="Exonuc_VII_L"/>
    <property type="match status" value="1"/>
</dbReference>
<comment type="caution">
    <text evidence="9">The sequence shown here is derived from an EMBL/GenBank/DDBJ whole genome shotgun (WGS) entry which is preliminary data.</text>
</comment>
<dbReference type="GO" id="GO:0003676">
    <property type="term" value="F:nucleic acid binding"/>
    <property type="evidence" value="ECO:0007669"/>
    <property type="project" value="InterPro"/>
</dbReference>
<dbReference type="HAMAP" id="MF_00378">
    <property type="entry name" value="Exonuc_7_L"/>
    <property type="match status" value="1"/>
</dbReference>
<dbReference type="InterPro" id="IPR025824">
    <property type="entry name" value="OB-fold_nuc-bd_dom"/>
</dbReference>
<reference evidence="9 10" key="1">
    <citation type="submission" date="2013-11" db="EMBL/GenBank/DDBJ databases">
        <title>Genomic analysis of Pelistega sp. HM-7.</title>
        <authorList>
            <person name="Kumbhare S.V."/>
            <person name="Shetty S.A."/>
            <person name="Sharma O."/>
            <person name="Dhotre D.P."/>
        </authorList>
    </citation>
    <scope>NUCLEOTIDE SEQUENCE [LARGE SCALE GENOMIC DNA]</scope>
    <source>
        <strain evidence="9 10">HM-7</strain>
    </source>
</reference>
<accession>V8G8F0</accession>
<evidence type="ECO:0000256" key="2">
    <source>
        <dbReference type="ARBA" id="ARBA00022722"/>
    </source>
</evidence>
<keyword evidence="4 5" id="KW-0269">Exonuclease</keyword>
<proteinExistence type="inferred from homology"/>
<dbReference type="Pfam" id="PF13742">
    <property type="entry name" value="tRNA_anti_2"/>
    <property type="match status" value="1"/>
</dbReference>
<evidence type="ECO:0000313" key="10">
    <source>
        <dbReference type="Proteomes" id="UP000018766"/>
    </source>
</evidence>
<dbReference type="Proteomes" id="UP000018766">
    <property type="component" value="Unassembled WGS sequence"/>
</dbReference>
<comment type="subunit">
    <text evidence="5">Heterooligomer composed of large and small subunits.</text>
</comment>
<evidence type="ECO:0000259" key="8">
    <source>
        <dbReference type="Pfam" id="PF13742"/>
    </source>
</evidence>
<organism evidence="9 10">
    <name type="scientific">Pelistega indica</name>
    <dbReference type="NCBI Taxonomy" id="1414851"/>
    <lineage>
        <taxon>Bacteria</taxon>
        <taxon>Pseudomonadati</taxon>
        <taxon>Pseudomonadota</taxon>
        <taxon>Betaproteobacteria</taxon>
        <taxon>Burkholderiales</taxon>
        <taxon>Alcaligenaceae</taxon>
        <taxon>Pelistega</taxon>
    </lineage>
</organism>
<gene>
    <name evidence="5" type="primary">xseA</name>
    <name evidence="9" type="ORF">V757_02710</name>
</gene>
<keyword evidence="3 5" id="KW-0378">Hydrolase</keyword>
<dbReference type="GO" id="GO:0008855">
    <property type="term" value="F:exodeoxyribonuclease VII activity"/>
    <property type="evidence" value="ECO:0007669"/>
    <property type="project" value="UniProtKB-UniRule"/>
</dbReference>
<name>V8G8F0_9BURK</name>
<comment type="function">
    <text evidence="5">Bidirectionally degrades single-stranded DNA into large acid-insoluble oligonucleotides, which are then degraded further into small acid-soluble oligonucleotides.</text>
</comment>
<dbReference type="GO" id="GO:0006308">
    <property type="term" value="P:DNA catabolic process"/>
    <property type="evidence" value="ECO:0007669"/>
    <property type="project" value="UniProtKB-UniRule"/>
</dbReference>
<dbReference type="AlphaFoldDB" id="V8G8F0"/>
<dbReference type="CDD" id="cd04489">
    <property type="entry name" value="ExoVII_LU_OBF"/>
    <property type="match status" value="1"/>
</dbReference>
<evidence type="ECO:0000256" key="5">
    <source>
        <dbReference type="HAMAP-Rule" id="MF_00378"/>
    </source>
</evidence>
<dbReference type="RefSeq" id="WP_023949659.1">
    <property type="nucleotide sequence ID" value="NZ_AYSV01000033.1"/>
</dbReference>
<dbReference type="GO" id="GO:0005737">
    <property type="term" value="C:cytoplasm"/>
    <property type="evidence" value="ECO:0007669"/>
    <property type="project" value="UniProtKB-SubCell"/>
</dbReference>
<evidence type="ECO:0000313" key="9">
    <source>
        <dbReference type="EMBL" id="ETD72690.1"/>
    </source>
</evidence>
<dbReference type="InterPro" id="IPR003753">
    <property type="entry name" value="Exonuc_VII_L"/>
</dbReference>
<dbReference type="PANTHER" id="PTHR30008">
    <property type="entry name" value="EXODEOXYRIBONUCLEASE 7 LARGE SUBUNIT"/>
    <property type="match status" value="1"/>
</dbReference>
<evidence type="ECO:0000256" key="4">
    <source>
        <dbReference type="ARBA" id="ARBA00022839"/>
    </source>
</evidence>
<dbReference type="NCBIfam" id="TIGR00237">
    <property type="entry name" value="xseA"/>
    <property type="match status" value="1"/>
</dbReference>
<protein>
    <recommendedName>
        <fullName evidence="5">Exodeoxyribonuclease 7 large subunit</fullName>
        <ecNumber evidence="5">3.1.11.6</ecNumber>
    </recommendedName>
    <alternativeName>
        <fullName evidence="5">Exodeoxyribonuclease VII large subunit</fullName>
        <shortName evidence="5">Exonuclease VII large subunit</shortName>
    </alternativeName>
</protein>
<comment type="catalytic activity">
    <reaction evidence="5 6">
        <text>Exonucleolytic cleavage in either 5'- to 3'- or 3'- to 5'-direction to yield nucleoside 5'-phosphates.</text>
        <dbReference type="EC" id="3.1.11.6"/>
    </reaction>
</comment>
<dbReference type="GO" id="GO:0009318">
    <property type="term" value="C:exodeoxyribonuclease VII complex"/>
    <property type="evidence" value="ECO:0007669"/>
    <property type="project" value="UniProtKB-UniRule"/>
</dbReference>
<evidence type="ECO:0000259" key="7">
    <source>
        <dbReference type="Pfam" id="PF02601"/>
    </source>
</evidence>
<dbReference type="EC" id="3.1.11.6" evidence="5"/>
<dbReference type="PATRIC" id="fig|1414851.3.peg.541"/>